<evidence type="ECO:0000313" key="2">
    <source>
        <dbReference type="EMBL" id="QZN96718.1"/>
    </source>
</evidence>
<protein>
    <submittedName>
        <fullName evidence="2">YnfU family zinc-binding protein</fullName>
    </submittedName>
</protein>
<dbReference type="NCBIfam" id="NF038384">
    <property type="entry name" value="zinc_YnfU_fam"/>
    <property type="match status" value="1"/>
</dbReference>
<dbReference type="RefSeq" id="WP_222159714.1">
    <property type="nucleotide sequence ID" value="NZ_CP081864.1"/>
</dbReference>
<name>A0ABX9ANE9_9ENTR</name>
<dbReference type="Proteomes" id="UP000825886">
    <property type="component" value="Chromosome"/>
</dbReference>
<dbReference type="Pfam" id="PF23499">
    <property type="entry name" value="YnfU"/>
    <property type="match status" value="1"/>
</dbReference>
<sequence>MSIFDSFKMFRDKSVDVTCPKCSRIAQQHTHKLRKKMTMVCPHCGHYFRGGED</sequence>
<gene>
    <name evidence="1" type="ORF">K6K13_04445</name>
    <name evidence="2" type="ORF">K6K13_04630</name>
</gene>
<evidence type="ECO:0000313" key="3">
    <source>
        <dbReference type="Proteomes" id="UP000825886"/>
    </source>
</evidence>
<dbReference type="EMBL" id="CP081864">
    <property type="protein sequence ID" value="QZN96689.1"/>
    <property type="molecule type" value="Genomic_DNA"/>
</dbReference>
<proteinExistence type="predicted"/>
<organism evidence="2 3">
    <name type="scientific">Symbiopectobacterium purcellii</name>
    <dbReference type="NCBI Taxonomy" id="2871826"/>
    <lineage>
        <taxon>Bacteria</taxon>
        <taxon>Pseudomonadati</taxon>
        <taxon>Pseudomonadota</taxon>
        <taxon>Gammaproteobacteria</taxon>
        <taxon>Enterobacterales</taxon>
        <taxon>Enterobacteriaceae</taxon>
    </lineage>
</organism>
<dbReference type="InterPro" id="IPR057793">
    <property type="entry name" value="YnfU-like"/>
</dbReference>
<keyword evidence="3" id="KW-1185">Reference proteome</keyword>
<reference evidence="2 3" key="1">
    <citation type="submission" date="2021-08" db="EMBL/GenBank/DDBJ databases">
        <title>Culture and genomic analysis of Symbiopectobacterium purcellii sp. nov. gen. nov., isolated from the leafhopper Empoasca decipiens.</title>
        <authorList>
            <person name="Nadal-Jimenez P."/>
            <person name="Siozios S."/>
            <person name="Halliday N."/>
            <person name="Camara M."/>
            <person name="Hurst G.D.D."/>
        </authorList>
    </citation>
    <scope>NUCLEOTIDE SEQUENCE [LARGE SCALE GENOMIC DNA]</scope>
    <source>
        <strain evidence="2 3">SyEd1</strain>
    </source>
</reference>
<accession>A0ABX9ANE9</accession>
<dbReference type="EMBL" id="CP081864">
    <property type="protein sequence ID" value="QZN96718.1"/>
    <property type="molecule type" value="Genomic_DNA"/>
</dbReference>
<evidence type="ECO:0000313" key="1">
    <source>
        <dbReference type="EMBL" id="QZN96689.1"/>
    </source>
</evidence>